<dbReference type="PANTHER" id="PTHR44591">
    <property type="entry name" value="STRESS RESPONSE REGULATOR PROTEIN 1"/>
    <property type="match status" value="1"/>
</dbReference>
<proteinExistence type="predicted"/>
<dbReference type="Proteomes" id="UP000177596">
    <property type="component" value="Unassembled WGS sequence"/>
</dbReference>
<dbReference type="PANTHER" id="PTHR44591:SF3">
    <property type="entry name" value="RESPONSE REGULATORY DOMAIN-CONTAINING PROTEIN"/>
    <property type="match status" value="1"/>
</dbReference>
<accession>A0A1F8DI38</accession>
<dbReference type="InterPro" id="IPR011006">
    <property type="entry name" value="CheY-like_superfamily"/>
</dbReference>
<gene>
    <name evidence="4" type="ORF">A2573_02575</name>
</gene>
<comment type="caution">
    <text evidence="4">The sequence shown here is derived from an EMBL/GenBank/DDBJ whole genome shotgun (WGS) entry which is preliminary data.</text>
</comment>
<evidence type="ECO:0000256" key="1">
    <source>
        <dbReference type="ARBA" id="ARBA00022553"/>
    </source>
</evidence>
<dbReference type="PROSITE" id="PS50110">
    <property type="entry name" value="RESPONSE_REGULATORY"/>
    <property type="match status" value="1"/>
</dbReference>
<evidence type="ECO:0000256" key="2">
    <source>
        <dbReference type="PROSITE-ProRule" id="PRU00169"/>
    </source>
</evidence>
<name>A0A1F8DI38_9BACT</name>
<dbReference type="SUPFAM" id="SSF52172">
    <property type="entry name" value="CheY-like"/>
    <property type="match status" value="1"/>
</dbReference>
<protein>
    <recommendedName>
        <fullName evidence="3">Response regulatory domain-containing protein</fullName>
    </recommendedName>
</protein>
<dbReference type="Pfam" id="PF00072">
    <property type="entry name" value="Response_reg"/>
    <property type="match status" value="1"/>
</dbReference>
<dbReference type="AlphaFoldDB" id="A0A1F8DI38"/>
<evidence type="ECO:0000313" key="4">
    <source>
        <dbReference type="EMBL" id="OGM88277.1"/>
    </source>
</evidence>
<dbReference type="SMART" id="SM00448">
    <property type="entry name" value="REC"/>
    <property type="match status" value="1"/>
</dbReference>
<sequence length="117" mass="12704">MGKKVLVVEDDAAISEAICMVIEGEGYSCVVVNKAKKVLPTISKFSPNLIVMDLLLPDGNGIQIAEEIRRRGLATSIVMVTARASAKRVLKSGLANAFLEKPYEMSDLIEVVNKEIK</sequence>
<dbReference type="Gene3D" id="3.40.50.2300">
    <property type="match status" value="1"/>
</dbReference>
<keyword evidence="1 2" id="KW-0597">Phosphoprotein</keyword>
<dbReference type="EMBL" id="MGIL01000013">
    <property type="protein sequence ID" value="OGM88277.1"/>
    <property type="molecule type" value="Genomic_DNA"/>
</dbReference>
<dbReference type="InterPro" id="IPR001789">
    <property type="entry name" value="Sig_transdc_resp-reg_receiver"/>
</dbReference>
<evidence type="ECO:0000259" key="3">
    <source>
        <dbReference type="PROSITE" id="PS50110"/>
    </source>
</evidence>
<dbReference type="GO" id="GO:0000160">
    <property type="term" value="P:phosphorelay signal transduction system"/>
    <property type="evidence" value="ECO:0007669"/>
    <property type="project" value="InterPro"/>
</dbReference>
<feature type="modified residue" description="4-aspartylphosphate" evidence="2">
    <location>
        <position position="53"/>
    </location>
</feature>
<feature type="domain" description="Response regulatory" evidence="3">
    <location>
        <begin position="4"/>
        <end position="116"/>
    </location>
</feature>
<evidence type="ECO:0000313" key="5">
    <source>
        <dbReference type="Proteomes" id="UP000177596"/>
    </source>
</evidence>
<reference evidence="4 5" key="1">
    <citation type="journal article" date="2016" name="Nat. Commun.">
        <title>Thousands of microbial genomes shed light on interconnected biogeochemical processes in an aquifer system.</title>
        <authorList>
            <person name="Anantharaman K."/>
            <person name="Brown C.T."/>
            <person name="Hug L.A."/>
            <person name="Sharon I."/>
            <person name="Castelle C.J."/>
            <person name="Probst A.J."/>
            <person name="Thomas B.C."/>
            <person name="Singh A."/>
            <person name="Wilkins M.J."/>
            <person name="Karaoz U."/>
            <person name="Brodie E.L."/>
            <person name="Williams K.H."/>
            <person name="Hubbard S.S."/>
            <person name="Banfield J.F."/>
        </authorList>
    </citation>
    <scope>NUCLEOTIDE SEQUENCE [LARGE SCALE GENOMIC DNA]</scope>
</reference>
<dbReference type="InterPro" id="IPR050595">
    <property type="entry name" value="Bact_response_regulator"/>
</dbReference>
<organism evidence="4 5">
    <name type="scientific">Candidatus Woesebacteria bacterium RIFOXYD1_FULL_43_18</name>
    <dbReference type="NCBI Taxonomy" id="1802551"/>
    <lineage>
        <taxon>Bacteria</taxon>
        <taxon>Candidatus Woeseibacteriota</taxon>
    </lineage>
</organism>